<feature type="active site" description="Charge relay system" evidence="7">
    <location>
        <position position="53"/>
    </location>
</feature>
<evidence type="ECO:0000256" key="5">
    <source>
        <dbReference type="ARBA" id="ARBA00022917"/>
    </source>
</evidence>
<keyword evidence="4 7" id="KW-0067">ATP-binding</keyword>
<dbReference type="GO" id="GO:0050567">
    <property type="term" value="F:glutaminyl-tRNA synthase (glutamine-hydrolyzing) activity"/>
    <property type="evidence" value="ECO:0007669"/>
    <property type="project" value="UniProtKB-UniRule"/>
</dbReference>
<evidence type="ECO:0000256" key="7">
    <source>
        <dbReference type="HAMAP-Rule" id="MF_03150"/>
    </source>
</evidence>
<dbReference type="GO" id="GO:0005739">
    <property type="term" value="C:mitochondrion"/>
    <property type="evidence" value="ECO:0007669"/>
    <property type="project" value="UniProtKB-SubCell"/>
</dbReference>
<keyword evidence="2 7" id="KW-0436">Ligase</keyword>
<comment type="subcellular location">
    <subcellularLocation>
        <location evidence="7">Mitochondrion</location>
    </subcellularLocation>
</comment>
<keyword evidence="7" id="KW-0496">Mitochondrion</keyword>
<dbReference type="GO" id="GO:0016740">
    <property type="term" value="F:transferase activity"/>
    <property type="evidence" value="ECO:0007669"/>
    <property type="project" value="UniProtKB-KW"/>
</dbReference>
<evidence type="ECO:0000256" key="1">
    <source>
        <dbReference type="ARBA" id="ARBA00008069"/>
    </source>
</evidence>
<proteinExistence type="inferred from homology"/>
<dbReference type="GO" id="GO:0032543">
    <property type="term" value="P:mitochondrial translation"/>
    <property type="evidence" value="ECO:0007669"/>
    <property type="project" value="UniProtKB-UniRule"/>
</dbReference>
<evidence type="ECO:0000313" key="11">
    <source>
        <dbReference type="Proteomes" id="UP000279236"/>
    </source>
</evidence>
<dbReference type="GO" id="GO:0005524">
    <property type="term" value="F:ATP binding"/>
    <property type="evidence" value="ECO:0007669"/>
    <property type="project" value="UniProtKB-KW"/>
</dbReference>
<evidence type="ECO:0000256" key="2">
    <source>
        <dbReference type="ARBA" id="ARBA00022598"/>
    </source>
</evidence>
<dbReference type="RefSeq" id="XP_028480396.1">
    <property type="nucleotide sequence ID" value="XM_028616539.1"/>
</dbReference>
<keyword evidence="5 7" id="KW-0648">Protein biosynthesis</keyword>
<feature type="region of interest" description="Disordered" evidence="8">
    <location>
        <begin position="112"/>
        <end position="138"/>
    </location>
</feature>
<evidence type="ECO:0000256" key="4">
    <source>
        <dbReference type="ARBA" id="ARBA00022840"/>
    </source>
</evidence>
<dbReference type="InterPro" id="IPR023631">
    <property type="entry name" value="Amidase_dom"/>
</dbReference>
<sequence length="476" mass="49535">MRSSVTRLSQAARTAAGSAAISSSTPGPYCWVNPAAPSSSSSGPLAGRSIAIKDNISFSGAPTSCSSRILDGYVPPYDATCVQLLTAAGAHIAGKAKMDEFGMGSLTTHMPTSYSAVHNPSGPDGDAEPRYAGGSSGGSAAAVAEGTAWAALGTDTGGSVRLPASYCGIVGHKPSYGMISRHGVVSYADSLDCVGVLAKSVSSVRDVFGVVSQPDDNDMTCASTEDREKAATAASKVTGPLRIGIPIQTHLEAPNVQLPTALLEYLRDTGATLHAVDMPSFRMALPAYYVLATAEAASNLGRFGGGWYGADWEKEKVEGEETGMQRRRRIRTTGFGDEVRKRILAGTHALTADAFNNSYLKALSLRRDVRRDFAAVFRAAHPVSGGDAPSKDGVDVLLFPTAVRTAPKFGQASSGAKEYLQDILTVPASLAGLPAISVPAGRAEDGWPIGVSLVGQWGHDEVVFRAAEGVEAWLKQ</sequence>
<evidence type="ECO:0000256" key="3">
    <source>
        <dbReference type="ARBA" id="ARBA00022741"/>
    </source>
</evidence>
<reference evidence="10 11" key="1">
    <citation type="submission" date="2018-11" db="EMBL/GenBank/DDBJ databases">
        <title>Genome sequence of Apiotrichum porosum DSM 27194.</title>
        <authorList>
            <person name="Aliyu H."/>
            <person name="Gorte O."/>
            <person name="Ochsenreither K."/>
        </authorList>
    </citation>
    <scope>NUCLEOTIDE SEQUENCE [LARGE SCALE GENOMIC DNA]</scope>
    <source>
        <strain evidence="10 11">DSM 27194</strain>
    </source>
</reference>
<dbReference type="Gene3D" id="3.90.1300.10">
    <property type="entry name" value="Amidase signature (AS) domain"/>
    <property type="match status" value="1"/>
</dbReference>
<keyword evidence="3 7" id="KW-0547">Nucleotide-binding</keyword>
<protein>
    <recommendedName>
        <fullName evidence="7">Glutamyl-tRNA(Gln) amidotransferase subunit A, mitochondrial</fullName>
        <shortName evidence="7">Glu-AdT subunit A</shortName>
        <ecNumber evidence="7">6.3.5.7</ecNumber>
    </recommendedName>
</protein>
<evidence type="ECO:0000313" key="10">
    <source>
        <dbReference type="EMBL" id="RSH88188.1"/>
    </source>
</evidence>
<dbReference type="PANTHER" id="PTHR11895">
    <property type="entry name" value="TRANSAMIDASE"/>
    <property type="match status" value="1"/>
</dbReference>
<evidence type="ECO:0000259" key="9">
    <source>
        <dbReference type="Pfam" id="PF01425"/>
    </source>
</evidence>
<feature type="active site" description="Charge relay system" evidence="7">
    <location>
        <position position="135"/>
    </location>
</feature>
<dbReference type="InterPro" id="IPR004412">
    <property type="entry name" value="GatA"/>
</dbReference>
<keyword evidence="10" id="KW-0808">Transferase</keyword>
<evidence type="ECO:0000256" key="6">
    <source>
        <dbReference type="ARBA" id="ARBA00047407"/>
    </source>
</evidence>
<dbReference type="InterPro" id="IPR036928">
    <property type="entry name" value="AS_sf"/>
</dbReference>
<dbReference type="AlphaFoldDB" id="A0A427YAS9"/>
<dbReference type="Proteomes" id="UP000279236">
    <property type="component" value="Unassembled WGS sequence"/>
</dbReference>
<comment type="caution">
    <text evidence="10">The sequence shown here is derived from an EMBL/GenBank/DDBJ whole genome shotgun (WGS) entry which is preliminary data.</text>
</comment>
<dbReference type="HAMAP" id="MF_00120">
    <property type="entry name" value="GatA"/>
    <property type="match status" value="1"/>
</dbReference>
<gene>
    <name evidence="10" type="primary">HER2</name>
    <name evidence="10" type="ORF">EHS24_000718</name>
</gene>
<feature type="domain" description="Amidase" evidence="9">
    <location>
        <begin position="39"/>
        <end position="463"/>
    </location>
</feature>
<keyword evidence="11" id="KW-1185">Reference proteome</keyword>
<accession>A0A427YAS9</accession>
<dbReference type="GeneID" id="39585261"/>
<dbReference type="OrthoDB" id="421993at2759"/>
<dbReference type="SUPFAM" id="SSF75304">
    <property type="entry name" value="Amidase signature (AS) enzymes"/>
    <property type="match status" value="1"/>
</dbReference>
<dbReference type="PANTHER" id="PTHR11895:SF7">
    <property type="entry name" value="GLUTAMYL-TRNA(GLN) AMIDOTRANSFERASE SUBUNIT A, MITOCHONDRIAL"/>
    <property type="match status" value="1"/>
</dbReference>
<dbReference type="GO" id="GO:0030956">
    <property type="term" value="C:glutamyl-tRNA(Gln) amidotransferase complex"/>
    <property type="evidence" value="ECO:0007669"/>
    <property type="project" value="UniProtKB-UniRule"/>
</dbReference>
<organism evidence="10 11">
    <name type="scientific">Apiotrichum porosum</name>
    <dbReference type="NCBI Taxonomy" id="105984"/>
    <lineage>
        <taxon>Eukaryota</taxon>
        <taxon>Fungi</taxon>
        <taxon>Dikarya</taxon>
        <taxon>Basidiomycota</taxon>
        <taxon>Agaricomycotina</taxon>
        <taxon>Tremellomycetes</taxon>
        <taxon>Trichosporonales</taxon>
        <taxon>Trichosporonaceae</taxon>
        <taxon>Apiotrichum</taxon>
    </lineage>
</organism>
<dbReference type="GO" id="GO:0070681">
    <property type="term" value="P:glutaminyl-tRNAGln biosynthesis via transamidation"/>
    <property type="evidence" value="ECO:0007669"/>
    <property type="project" value="UniProtKB-UniRule"/>
</dbReference>
<comment type="subunit">
    <text evidence="7">Subunit of the heterotrimeric GatCAB amidotransferase (AdT) complex, composed of A, B and C subunits.</text>
</comment>
<comment type="function">
    <text evidence="7">Allows the formation of correctly charged Gln-tRNA(Gln) through the transamidation of misacylated Glu-tRNA(Gln) in the mitochondria. The reaction takes place in the presence of glutamine and ATP through an activated gamma-phospho-Glu-tRNA(Gln).</text>
</comment>
<dbReference type="InterPro" id="IPR000120">
    <property type="entry name" value="Amidase"/>
</dbReference>
<comment type="catalytic activity">
    <reaction evidence="6 7">
        <text>L-glutamyl-tRNA(Gln) + L-glutamine + ATP + H2O = L-glutaminyl-tRNA(Gln) + L-glutamate + ADP + phosphate + H(+)</text>
        <dbReference type="Rhea" id="RHEA:17521"/>
        <dbReference type="Rhea" id="RHEA-COMP:9681"/>
        <dbReference type="Rhea" id="RHEA-COMP:9684"/>
        <dbReference type="ChEBI" id="CHEBI:15377"/>
        <dbReference type="ChEBI" id="CHEBI:15378"/>
        <dbReference type="ChEBI" id="CHEBI:29985"/>
        <dbReference type="ChEBI" id="CHEBI:30616"/>
        <dbReference type="ChEBI" id="CHEBI:43474"/>
        <dbReference type="ChEBI" id="CHEBI:58359"/>
        <dbReference type="ChEBI" id="CHEBI:78520"/>
        <dbReference type="ChEBI" id="CHEBI:78521"/>
        <dbReference type="ChEBI" id="CHEBI:456216"/>
        <dbReference type="EC" id="6.3.5.7"/>
    </reaction>
</comment>
<dbReference type="EMBL" id="RSCE01000001">
    <property type="protein sequence ID" value="RSH88188.1"/>
    <property type="molecule type" value="Genomic_DNA"/>
</dbReference>
<name>A0A427YAS9_9TREE</name>
<comment type="similarity">
    <text evidence="1 7">Belongs to the amidase family. GatA subfamily.</text>
</comment>
<dbReference type="STRING" id="105984.A0A427YAS9"/>
<dbReference type="InterPro" id="IPR020556">
    <property type="entry name" value="Amidase_CS"/>
</dbReference>
<dbReference type="Pfam" id="PF01425">
    <property type="entry name" value="Amidase"/>
    <property type="match status" value="1"/>
</dbReference>
<dbReference type="EC" id="6.3.5.7" evidence="7"/>
<dbReference type="PROSITE" id="PS00571">
    <property type="entry name" value="AMIDASES"/>
    <property type="match status" value="1"/>
</dbReference>
<evidence type="ECO:0000256" key="8">
    <source>
        <dbReference type="SAM" id="MobiDB-lite"/>
    </source>
</evidence>
<feature type="active site" description="Acyl-ester intermediate" evidence="7">
    <location>
        <position position="159"/>
    </location>
</feature>